<gene>
    <name evidence="1" type="ORF">BB31_33965</name>
</gene>
<evidence type="ECO:0000313" key="2">
    <source>
        <dbReference type="Proteomes" id="UP000256220"/>
    </source>
</evidence>
<organism evidence="1 2">
    <name type="scientific">Amycolatopsis lurida NRRL 2430</name>
    <dbReference type="NCBI Taxonomy" id="1460371"/>
    <lineage>
        <taxon>Bacteria</taxon>
        <taxon>Bacillati</taxon>
        <taxon>Actinomycetota</taxon>
        <taxon>Actinomycetes</taxon>
        <taxon>Pseudonocardiales</taxon>
        <taxon>Pseudonocardiaceae</taxon>
        <taxon>Amycolatopsis</taxon>
    </lineage>
</organism>
<evidence type="ECO:0000313" key="1">
    <source>
        <dbReference type="EMBL" id="KFU76787.1"/>
    </source>
</evidence>
<keyword evidence="2" id="KW-1185">Reference proteome</keyword>
<reference evidence="1 2" key="1">
    <citation type="journal article" date="2014" name="Genome Announc.">
        <title>Draft Genome Sequence of Amycolatopsis lurida NRRL 2430, Producer of the Glycopeptide Family Antibiotic Ristocetin.</title>
        <authorList>
            <person name="Kwun M.J."/>
            <person name="Hong H.J."/>
        </authorList>
    </citation>
    <scope>NUCLEOTIDE SEQUENCE [LARGE SCALE GENOMIC DNA]</scope>
    <source>
        <strain evidence="1 2">NRRL 2430</strain>
    </source>
</reference>
<proteinExistence type="predicted"/>
<comment type="caution">
    <text evidence="1">The sequence shown here is derived from an EMBL/GenBank/DDBJ whole genome shotgun (WGS) entry which is preliminary data.</text>
</comment>
<accession>A0A2P2FJ71</accession>
<sequence>MNGGDHFKIVYEAMNTAGRDIQNTAAQIGQAAEDQVARMRNTIGAGWGGNNAEEMGQQFALMQKRTGYHVDGMNQSGRDYDSVSHIGQTCESRVSNIVNS</sequence>
<dbReference type="InterPro" id="IPR036689">
    <property type="entry name" value="ESAT-6-like_sf"/>
</dbReference>
<dbReference type="SUPFAM" id="SSF140453">
    <property type="entry name" value="EsxAB dimer-like"/>
    <property type="match status" value="1"/>
</dbReference>
<name>A0A2P2FJ71_AMYLU</name>
<dbReference type="Proteomes" id="UP000256220">
    <property type="component" value="Unassembled WGS sequence"/>
</dbReference>
<dbReference type="EMBL" id="JFBM01000039">
    <property type="protein sequence ID" value="KFU76787.1"/>
    <property type="molecule type" value="Genomic_DNA"/>
</dbReference>
<evidence type="ECO:0008006" key="3">
    <source>
        <dbReference type="Google" id="ProtNLM"/>
    </source>
</evidence>
<dbReference type="AlphaFoldDB" id="A0A2P2FJ71"/>
<dbReference type="RefSeq" id="WP_034320296.1">
    <property type="nucleotide sequence ID" value="NZ_JFBM01000039.1"/>
</dbReference>
<protein>
    <recommendedName>
        <fullName evidence="3">ESAT-6-like protein</fullName>
    </recommendedName>
</protein>